<keyword evidence="9" id="KW-1185">Reference proteome</keyword>
<evidence type="ECO:0000313" key="8">
    <source>
        <dbReference type="EMBL" id="KAG4412542.1"/>
    </source>
</evidence>
<dbReference type="InterPro" id="IPR050416">
    <property type="entry name" value="FAD-linked_Oxidoreductase"/>
</dbReference>
<dbReference type="Gene3D" id="3.40.462.20">
    <property type="match status" value="1"/>
</dbReference>
<evidence type="ECO:0000259" key="7">
    <source>
        <dbReference type="PROSITE" id="PS51387"/>
    </source>
</evidence>
<evidence type="ECO:0000256" key="6">
    <source>
        <dbReference type="SAM" id="SignalP"/>
    </source>
</evidence>
<keyword evidence="4" id="KW-0274">FAD</keyword>
<evidence type="ECO:0000256" key="3">
    <source>
        <dbReference type="ARBA" id="ARBA00022630"/>
    </source>
</evidence>
<proteinExistence type="inferred from homology"/>
<keyword evidence="3" id="KW-0285">Flavoprotein</keyword>
<evidence type="ECO:0000256" key="5">
    <source>
        <dbReference type="ARBA" id="ARBA00023002"/>
    </source>
</evidence>
<dbReference type="EMBL" id="JAFJYH010000370">
    <property type="protein sequence ID" value="KAG4412542.1"/>
    <property type="molecule type" value="Genomic_DNA"/>
</dbReference>
<evidence type="ECO:0000256" key="2">
    <source>
        <dbReference type="ARBA" id="ARBA00005466"/>
    </source>
</evidence>
<dbReference type="InterPro" id="IPR036318">
    <property type="entry name" value="FAD-bd_PCMH-like_sf"/>
</dbReference>
<dbReference type="Proteomes" id="UP000664132">
    <property type="component" value="Unassembled WGS sequence"/>
</dbReference>
<dbReference type="OrthoDB" id="407275at2759"/>
<dbReference type="SUPFAM" id="SSF56176">
    <property type="entry name" value="FAD-binding/transporter-associated domain-like"/>
    <property type="match status" value="1"/>
</dbReference>
<feature type="domain" description="FAD-binding PCMH-type" evidence="7">
    <location>
        <begin position="56"/>
        <end position="229"/>
    </location>
</feature>
<dbReference type="GO" id="GO:0016491">
    <property type="term" value="F:oxidoreductase activity"/>
    <property type="evidence" value="ECO:0007669"/>
    <property type="project" value="UniProtKB-KW"/>
</dbReference>
<dbReference type="GO" id="GO:0071949">
    <property type="term" value="F:FAD binding"/>
    <property type="evidence" value="ECO:0007669"/>
    <property type="project" value="InterPro"/>
</dbReference>
<keyword evidence="5" id="KW-0560">Oxidoreductase</keyword>
<dbReference type="PANTHER" id="PTHR42973">
    <property type="entry name" value="BINDING OXIDOREDUCTASE, PUTATIVE (AFU_ORTHOLOGUE AFUA_1G17690)-RELATED"/>
    <property type="match status" value="1"/>
</dbReference>
<dbReference type="InterPro" id="IPR012951">
    <property type="entry name" value="BBE"/>
</dbReference>
<comment type="similarity">
    <text evidence="2">Belongs to the oxygen-dependent FAD-linked oxidoreductase family.</text>
</comment>
<dbReference type="InterPro" id="IPR016169">
    <property type="entry name" value="FAD-bd_PCMH_sub2"/>
</dbReference>
<gene>
    <name evidence="8" type="ORF">IFR04_014323</name>
</gene>
<dbReference type="Gene3D" id="3.30.465.10">
    <property type="match status" value="1"/>
</dbReference>
<dbReference type="PROSITE" id="PS51387">
    <property type="entry name" value="FAD_PCMH"/>
    <property type="match status" value="1"/>
</dbReference>
<evidence type="ECO:0000256" key="4">
    <source>
        <dbReference type="ARBA" id="ARBA00022827"/>
    </source>
</evidence>
<comment type="cofactor">
    <cofactor evidence="1">
        <name>FAD</name>
        <dbReference type="ChEBI" id="CHEBI:57692"/>
    </cofactor>
</comment>
<evidence type="ECO:0000256" key="1">
    <source>
        <dbReference type="ARBA" id="ARBA00001974"/>
    </source>
</evidence>
<name>A0A8H7W2B7_9HELO</name>
<dbReference type="PANTHER" id="PTHR42973:SF39">
    <property type="entry name" value="FAD-BINDING PCMH-TYPE DOMAIN-CONTAINING PROTEIN"/>
    <property type="match status" value="1"/>
</dbReference>
<feature type="chain" id="PRO_5034233784" description="FAD-binding PCMH-type domain-containing protein" evidence="6">
    <location>
        <begin position="19"/>
        <end position="490"/>
    </location>
</feature>
<evidence type="ECO:0000313" key="9">
    <source>
        <dbReference type="Proteomes" id="UP000664132"/>
    </source>
</evidence>
<dbReference type="Pfam" id="PF08031">
    <property type="entry name" value="BBE"/>
    <property type="match status" value="1"/>
</dbReference>
<feature type="signal peptide" evidence="6">
    <location>
        <begin position="1"/>
        <end position="18"/>
    </location>
</feature>
<keyword evidence="6" id="KW-0732">Signal</keyword>
<comment type="caution">
    <text evidence="8">The sequence shown here is derived from an EMBL/GenBank/DDBJ whole genome shotgun (WGS) entry which is preliminary data.</text>
</comment>
<dbReference type="InterPro" id="IPR016166">
    <property type="entry name" value="FAD-bd_PCMH"/>
</dbReference>
<dbReference type="AlphaFoldDB" id="A0A8H7W2B7"/>
<accession>A0A8H7W2B7</accession>
<dbReference type="InterPro" id="IPR006094">
    <property type="entry name" value="Oxid_FAD_bind_N"/>
</dbReference>
<reference evidence="8" key="1">
    <citation type="submission" date="2021-02" db="EMBL/GenBank/DDBJ databases">
        <title>Genome sequence Cadophora malorum strain M34.</title>
        <authorList>
            <person name="Stefanovic E."/>
            <person name="Vu D."/>
            <person name="Scully C."/>
            <person name="Dijksterhuis J."/>
            <person name="Roader J."/>
            <person name="Houbraken J."/>
        </authorList>
    </citation>
    <scope>NUCLEOTIDE SEQUENCE</scope>
    <source>
        <strain evidence="8">M34</strain>
    </source>
</reference>
<organism evidence="8 9">
    <name type="scientific">Cadophora malorum</name>
    <dbReference type="NCBI Taxonomy" id="108018"/>
    <lineage>
        <taxon>Eukaryota</taxon>
        <taxon>Fungi</taxon>
        <taxon>Dikarya</taxon>
        <taxon>Ascomycota</taxon>
        <taxon>Pezizomycotina</taxon>
        <taxon>Leotiomycetes</taxon>
        <taxon>Helotiales</taxon>
        <taxon>Ploettnerulaceae</taxon>
        <taxon>Cadophora</taxon>
    </lineage>
</organism>
<sequence length="490" mass="53012">MKFSLFTLALLLSTKAQAEVQKRATVADCLNTAKVPRSLPGSANFTQAIKPFNLRLPFTPVAVAVPSTVSQVQAAVACGVEYKLNVTAKGGGHSYASHGIGGENGHLVVDMKLFINVTVDNSTHIASVGTGSRLGNVAIALFSQGQRMFSHGTCPGVGVGGHVGGGGYGYSSHTYGLALDNLVEATVVLANSTIVTASTTQNSDLFWGIRGAGASFGIITQYKFQTFPAPSNNTVFSYNYNFNQSQAAAMHKALQEYANTTMPAEMNMRMLVNAYSFGLQGVYYGSQENFKKAIAPLLAKAPFTGGTGRISTMGWIDTLTNYAYASLSTPLDYDVHETFFSKSLMTVFLTDAALNAFWTYWYTNARSNSRAWFLIIDLHGGPTSAISKVADNATAYAHRNALLKYEFYDRDYSGSYPANGFSFLNGWVSSITNAMNTTTFGMYMNYADPTLSTADAHNLYWLKHYDALTKVKKAYDPTMVFSNPQAVMLT</sequence>
<dbReference type="Pfam" id="PF01565">
    <property type="entry name" value="FAD_binding_4"/>
    <property type="match status" value="1"/>
</dbReference>
<protein>
    <recommendedName>
        <fullName evidence="7">FAD-binding PCMH-type domain-containing protein</fullName>
    </recommendedName>
</protein>